<organism evidence="4 5">
    <name type="scientific">Acropora cervicornis</name>
    <name type="common">Staghorn coral</name>
    <dbReference type="NCBI Taxonomy" id="6130"/>
    <lineage>
        <taxon>Eukaryota</taxon>
        <taxon>Metazoa</taxon>
        <taxon>Cnidaria</taxon>
        <taxon>Anthozoa</taxon>
        <taxon>Hexacorallia</taxon>
        <taxon>Scleractinia</taxon>
        <taxon>Astrocoeniina</taxon>
        <taxon>Acroporidae</taxon>
        <taxon>Acropora</taxon>
    </lineage>
</organism>
<evidence type="ECO:0000313" key="4">
    <source>
        <dbReference type="EMBL" id="KAK2558188.1"/>
    </source>
</evidence>
<name>A0AAD9QBD4_ACRCE</name>
<dbReference type="GO" id="GO:0003676">
    <property type="term" value="F:nucleic acid binding"/>
    <property type="evidence" value="ECO:0007669"/>
    <property type="project" value="InterPro"/>
</dbReference>
<dbReference type="PROSITE" id="PS50158">
    <property type="entry name" value="ZF_CCHC"/>
    <property type="match status" value="1"/>
</dbReference>
<dbReference type="InterPro" id="IPR008737">
    <property type="entry name" value="DUF1758"/>
</dbReference>
<dbReference type="EMBL" id="JARQWQ010000045">
    <property type="protein sequence ID" value="KAK2558188.1"/>
    <property type="molecule type" value="Genomic_DNA"/>
</dbReference>
<sequence length="895" mass="100273">MNIDKNRKIRDAHRTFVYKTVGNVEKILTEHVEDLTSFREKLTALKSLLIEKLETTQRLDETILEIAKSRELEKEIEDSGEFCEHVYSILAKIDLRLEEGKHGVCKQTPVTNQEISNTGNTKSAKVKLPKIELKSFSGNYQEWQGFWDTFQSAVDGNTSISAIEKFTYLKSCVTSNAESAIAGLPPTADNYKVAIDILKDRFGKPQLLISNYMDALLKLPSVNSVHETKKLRELFDKIEINIRGLNALGVESQSFGNLLVPIVMEKIPSELRLVVSRKFGSEESWNLDALLSALKTELEAREICIAMKTSGPNVNTTKFEQYRARNKQPYSASALYTGSEEFTQHCVFCKKNHKSINCMTVTEPKARRTILRRNGKCFVCLKGGHISTNCPSRAKCFNCEGRHHVTICERIRNTLTSRNVVREEASPRGSGSCQDGSRDAGTSAMHISNNANSVLLQIAQAFVCRPDNEQLGLNAHVIFDSCSQRSYITSQAREKLNLPTIGKETLLIKTFGDNSASVKECDVVQLCVRTLDGMNVYITSYVVPVICSPVSNQQSQGTLECYPYLQGLQLACDTSDSVNVDVLIGADYYWSFFTGNIIKGDPYGPVALETNLGWVLSGPSVCSRFTRSCTVNLSSTHVLKIESTHMSDMKDDLQKFWDLETLGIKEHETSVYDKHHLNTCLPVDSALARELLKSLYVDDYVSGKGDVGSAFTLSKEIKLCLKSGGFNMRKWSSNSESLLRSLEQDEAFSDDFEKSNRPKVAEEDESFSKSVFKHSSEKEQRVLGMLWNPTQDELIYDLNKTLGEVDAQPVTKRLILSTATRFFDPLGLIAPVILPLKMMFQKLCKDGKDWDELVDAELNHQWLTTLSDLRQTGRGEVKFEIEALSANMDAVKSSS</sequence>
<dbReference type="InterPro" id="IPR001878">
    <property type="entry name" value="Znf_CCHC"/>
</dbReference>
<dbReference type="PANTHER" id="PTHR47331">
    <property type="entry name" value="PHD-TYPE DOMAIN-CONTAINING PROTEIN"/>
    <property type="match status" value="1"/>
</dbReference>
<feature type="domain" description="CCHC-type" evidence="3">
    <location>
        <begin position="376"/>
        <end position="392"/>
    </location>
</feature>
<reference evidence="4" key="1">
    <citation type="journal article" date="2023" name="G3 (Bethesda)">
        <title>Whole genome assembly and annotation of the endangered Caribbean coral Acropora cervicornis.</title>
        <authorList>
            <person name="Selwyn J.D."/>
            <person name="Vollmer S.V."/>
        </authorList>
    </citation>
    <scope>NUCLEOTIDE SEQUENCE</scope>
    <source>
        <strain evidence="4">K2</strain>
    </source>
</reference>
<dbReference type="Pfam" id="PF05585">
    <property type="entry name" value="DUF1758"/>
    <property type="match status" value="1"/>
</dbReference>
<evidence type="ECO:0000256" key="2">
    <source>
        <dbReference type="SAM" id="MobiDB-lite"/>
    </source>
</evidence>
<dbReference type="SMART" id="SM00343">
    <property type="entry name" value="ZnF_C2HC"/>
    <property type="match status" value="1"/>
</dbReference>
<proteinExistence type="predicted"/>
<accession>A0AAD9QBD4</accession>
<dbReference type="InterPro" id="IPR005312">
    <property type="entry name" value="DUF1759"/>
</dbReference>
<dbReference type="Proteomes" id="UP001249851">
    <property type="component" value="Unassembled WGS sequence"/>
</dbReference>
<reference evidence="4" key="2">
    <citation type="journal article" date="2023" name="Science">
        <title>Genomic signatures of disease resistance in endangered staghorn corals.</title>
        <authorList>
            <person name="Vollmer S.V."/>
            <person name="Selwyn J.D."/>
            <person name="Despard B.A."/>
            <person name="Roesel C.L."/>
        </authorList>
    </citation>
    <scope>NUCLEOTIDE SEQUENCE</scope>
    <source>
        <strain evidence="4">K2</strain>
    </source>
</reference>
<keyword evidence="1" id="KW-0862">Zinc</keyword>
<evidence type="ECO:0000313" key="5">
    <source>
        <dbReference type="Proteomes" id="UP001249851"/>
    </source>
</evidence>
<dbReference type="InterPro" id="IPR008042">
    <property type="entry name" value="Retrotrans_Pao"/>
</dbReference>
<evidence type="ECO:0000259" key="3">
    <source>
        <dbReference type="PROSITE" id="PS50158"/>
    </source>
</evidence>
<dbReference type="GO" id="GO:0008270">
    <property type="term" value="F:zinc ion binding"/>
    <property type="evidence" value="ECO:0007669"/>
    <property type="project" value="UniProtKB-KW"/>
</dbReference>
<comment type="caution">
    <text evidence="4">The sequence shown here is derived from an EMBL/GenBank/DDBJ whole genome shotgun (WGS) entry which is preliminary data.</text>
</comment>
<keyword evidence="1" id="KW-0863">Zinc-finger</keyword>
<evidence type="ECO:0000256" key="1">
    <source>
        <dbReference type="PROSITE-ProRule" id="PRU00047"/>
    </source>
</evidence>
<dbReference type="Pfam" id="PF05380">
    <property type="entry name" value="Peptidase_A17"/>
    <property type="match status" value="1"/>
</dbReference>
<keyword evidence="1" id="KW-0479">Metal-binding</keyword>
<gene>
    <name evidence="4" type="ORF">P5673_019304</name>
</gene>
<dbReference type="Pfam" id="PF03564">
    <property type="entry name" value="DUF1759"/>
    <property type="match status" value="1"/>
</dbReference>
<dbReference type="PANTHER" id="PTHR47331:SF5">
    <property type="entry name" value="RIBONUCLEASE H"/>
    <property type="match status" value="1"/>
</dbReference>
<keyword evidence="5" id="KW-1185">Reference proteome</keyword>
<protein>
    <recommendedName>
        <fullName evidence="3">CCHC-type domain-containing protein</fullName>
    </recommendedName>
</protein>
<feature type="region of interest" description="Disordered" evidence="2">
    <location>
        <begin position="421"/>
        <end position="441"/>
    </location>
</feature>
<dbReference type="AlphaFoldDB" id="A0AAD9QBD4"/>